<evidence type="ECO:0000313" key="3">
    <source>
        <dbReference type="Proteomes" id="UP001172101"/>
    </source>
</evidence>
<gene>
    <name evidence="2" type="ORF">B0T26DRAFT_677990</name>
</gene>
<reference evidence="2" key="1">
    <citation type="submission" date="2023-06" db="EMBL/GenBank/DDBJ databases">
        <title>Genome-scale phylogeny and comparative genomics of the fungal order Sordariales.</title>
        <authorList>
            <consortium name="Lawrence Berkeley National Laboratory"/>
            <person name="Hensen N."/>
            <person name="Bonometti L."/>
            <person name="Westerberg I."/>
            <person name="Brannstrom I.O."/>
            <person name="Guillou S."/>
            <person name="Cros-Aarteil S."/>
            <person name="Calhoun S."/>
            <person name="Haridas S."/>
            <person name="Kuo A."/>
            <person name="Mondo S."/>
            <person name="Pangilinan J."/>
            <person name="Riley R."/>
            <person name="LaButti K."/>
            <person name="Andreopoulos B."/>
            <person name="Lipzen A."/>
            <person name="Chen C."/>
            <person name="Yanf M."/>
            <person name="Daum C."/>
            <person name="Ng V."/>
            <person name="Clum A."/>
            <person name="Steindorff A."/>
            <person name="Ohm R."/>
            <person name="Martin F."/>
            <person name="Silar P."/>
            <person name="Natvig D."/>
            <person name="Lalanne C."/>
            <person name="Gautier V."/>
            <person name="Ament-velasquez S.L."/>
            <person name="Kruys A."/>
            <person name="Hutchinson M.I."/>
            <person name="Powell A.J."/>
            <person name="Barry K."/>
            <person name="Miller A.N."/>
            <person name="Grigoriev I.V."/>
            <person name="Debuchy R."/>
            <person name="Gladieux P."/>
            <person name="Thoren M.H."/>
            <person name="Johannesson H."/>
        </authorList>
    </citation>
    <scope>NUCLEOTIDE SEQUENCE</scope>
    <source>
        <strain evidence="2">SMH2392-1A</strain>
    </source>
</reference>
<evidence type="ECO:0000313" key="2">
    <source>
        <dbReference type="EMBL" id="KAK0713685.1"/>
    </source>
</evidence>
<feature type="region of interest" description="Disordered" evidence="1">
    <location>
        <begin position="176"/>
        <end position="212"/>
    </location>
</feature>
<dbReference type="GeneID" id="85323442"/>
<accession>A0AA40AD92</accession>
<name>A0AA40AD92_9PEZI</name>
<organism evidence="2 3">
    <name type="scientific">Lasiosphaeria miniovina</name>
    <dbReference type="NCBI Taxonomy" id="1954250"/>
    <lineage>
        <taxon>Eukaryota</taxon>
        <taxon>Fungi</taxon>
        <taxon>Dikarya</taxon>
        <taxon>Ascomycota</taxon>
        <taxon>Pezizomycotina</taxon>
        <taxon>Sordariomycetes</taxon>
        <taxon>Sordariomycetidae</taxon>
        <taxon>Sordariales</taxon>
        <taxon>Lasiosphaeriaceae</taxon>
        <taxon>Lasiosphaeria</taxon>
    </lineage>
</organism>
<proteinExistence type="predicted"/>
<dbReference type="Proteomes" id="UP001172101">
    <property type="component" value="Unassembled WGS sequence"/>
</dbReference>
<dbReference type="EMBL" id="JAUIRO010000005">
    <property type="protein sequence ID" value="KAK0713685.1"/>
    <property type="molecule type" value="Genomic_DNA"/>
</dbReference>
<protein>
    <submittedName>
        <fullName evidence="2">Uncharacterized protein</fullName>
    </submittedName>
</protein>
<sequence>MCEKTVETWPCGKSRESEPPGGTCSVAVGKGQRWCTVKDKRRTGKCQWSDYIDLLGVLNATCFREYILKYLQEPMEDPELEYKRPAQALMPPGRTWFEVISEMWMDERLQAAIARLYMSRGKKELLFTNWEGLVAKVPALNNWEHQDEEGEQLVLFLLDSTDKIHEIWAAKKKKADIRTASRASEASISPDASRKRAVEASVDSPTASRSRA</sequence>
<dbReference type="AlphaFoldDB" id="A0AA40AD92"/>
<evidence type="ECO:0000256" key="1">
    <source>
        <dbReference type="SAM" id="MobiDB-lite"/>
    </source>
</evidence>
<feature type="compositionally biased region" description="Polar residues" evidence="1">
    <location>
        <begin position="203"/>
        <end position="212"/>
    </location>
</feature>
<keyword evidence="3" id="KW-1185">Reference proteome</keyword>
<dbReference type="RefSeq" id="XP_060295008.1">
    <property type="nucleotide sequence ID" value="XM_060440172.1"/>
</dbReference>
<comment type="caution">
    <text evidence="2">The sequence shown here is derived from an EMBL/GenBank/DDBJ whole genome shotgun (WGS) entry which is preliminary data.</text>
</comment>